<keyword evidence="1" id="KW-0723">Serine/threonine-protein kinase</keyword>
<organism evidence="8 9">
    <name type="scientific">Lymnaea stagnalis</name>
    <name type="common">Great pond snail</name>
    <name type="synonym">Helix stagnalis</name>
    <dbReference type="NCBI Taxonomy" id="6523"/>
    <lineage>
        <taxon>Eukaryota</taxon>
        <taxon>Metazoa</taxon>
        <taxon>Spiralia</taxon>
        <taxon>Lophotrochozoa</taxon>
        <taxon>Mollusca</taxon>
        <taxon>Gastropoda</taxon>
        <taxon>Heterobranchia</taxon>
        <taxon>Euthyneura</taxon>
        <taxon>Panpulmonata</taxon>
        <taxon>Hygrophila</taxon>
        <taxon>Lymnaeoidea</taxon>
        <taxon>Lymnaeidae</taxon>
        <taxon>Lymnaea</taxon>
    </lineage>
</organism>
<evidence type="ECO:0000256" key="6">
    <source>
        <dbReference type="SAM" id="MobiDB-lite"/>
    </source>
</evidence>
<keyword evidence="9" id="KW-1185">Reference proteome</keyword>
<dbReference type="PANTHER" id="PTHR45992">
    <property type="entry name" value="EUKARYOTIC ELONGATION FACTOR 2 KINASE-RELATED"/>
    <property type="match status" value="1"/>
</dbReference>
<keyword evidence="2" id="KW-0808">Transferase</keyword>
<dbReference type="Pfam" id="PF02816">
    <property type="entry name" value="Alpha_kinase"/>
    <property type="match status" value="1"/>
</dbReference>
<feature type="domain" description="Alpha-type protein kinase" evidence="7">
    <location>
        <begin position="1"/>
        <end position="241"/>
    </location>
</feature>
<accession>A0AAV2IEV5</accession>
<dbReference type="InterPro" id="IPR004166">
    <property type="entry name" value="a-kinase_dom"/>
</dbReference>
<dbReference type="AlphaFoldDB" id="A0AAV2IEV5"/>
<feature type="compositionally biased region" description="Basic and acidic residues" evidence="6">
    <location>
        <begin position="284"/>
        <end position="302"/>
    </location>
</feature>
<feature type="compositionally biased region" description="Pro residues" evidence="6">
    <location>
        <begin position="310"/>
        <end position="323"/>
    </location>
</feature>
<dbReference type="InterPro" id="IPR011009">
    <property type="entry name" value="Kinase-like_dom_sf"/>
</dbReference>
<name>A0AAV2IEV5_LYMST</name>
<evidence type="ECO:0000256" key="5">
    <source>
        <dbReference type="ARBA" id="ARBA00022840"/>
    </source>
</evidence>
<keyword evidence="4" id="KW-0418">Kinase</keyword>
<gene>
    <name evidence="8" type="ORF">GSLYS_00018722001</name>
</gene>
<sequence length="392" mass="44751">MGQAMTSETLSIHGNDGFRYWVGLQAKPHKRGRRKMAYKGVLLGQGSRQWEKVIVKAFTELPGTRENWKTEEEKAVLAKDLAAVFPESCPSVLKIRVIIPGLVQMDKVSKINRWLEHRHGFKALDKDDWVSIEENVKGSMFRFCPWTHSPSWDELEVMESNHMTTFSHFTYKHTDGELVACEFQAAIEGDSYVITDLVIHSKNHAYGYFDKGEMGISEFFKWHRCTPVCKEWPKPQDLTPATSSGEDNVDGKKRVHFDLNLKRIFFSSGRIRHRSKSPLTLRRHASDEGAKMKKKWQEKYNKGGDQLCPASPPASDGPPPYDWPEPRGRHRAISDTSGAALVRPSDVDVPSVYPMRSCLKRTYSDHQITYSTTKDFTITKDYGMNTSAHQPD</sequence>
<proteinExistence type="predicted"/>
<dbReference type="InterPro" id="IPR051852">
    <property type="entry name" value="Alpha-type_PK"/>
</dbReference>
<dbReference type="EMBL" id="CAXITT010000689">
    <property type="protein sequence ID" value="CAL1545239.1"/>
    <property type="molecule type" value="Genomic_DNA"/>
</dbReference>
<protein>
    <recommendedName>
        <fullName evidence="7">Alpha-type protein kinase domain-containing protein</fullName>
    </recommendedName>
</protein>
<evidence type="ECO:0000256" key="4">
    <source>
        <dbReference type="ARBA" id="ARBA00022777"/>
    </source>
</evidence>
<dbReference type="PROSITE" id="PS51158">
    <property type="entry name" value="ALPHA_KINASE"/>
    <property type="match status" value="1"/>
</dbReference>
<dbReference type="PANTHER" id="PTHR45992:SF11">
    <property type="entry name" value="ALPHA-TYPE PROTEIN KINASE DOMAIN-CONTAINING PROTEIN"/>
    <property type="match status" value="1"/>
</dbReference>
<dbReference type="SUPFAM" id="SSF56112">
    <property type="entry name" value="Protein kinase-like (PK-like)"/>
    <property type="match status" value="1"/>
</dbReference>
<dbReference type="GO" id="GO:0005524">
    <property type="term" value="F:ATP binding"/>
    <property type="evidence" value="ECO:0007669"/>
    <property type="project" value="UniProtKB-KW"/>
</dbReference>
<evidence type="ECO:0000256" key="1">
    <source>
        <dbReference type="ARBA" id="ARBA00022527"/>
    </source>
</evidence>
<dbReference type="Gene3D" id="3.20.200.10">
    <property type="entry name" value="MHCK/EF2 kinase"/>
    <property type="match status" value="1"/>
</dbReference>
<evidence type="ECO:0000313" key="9">
    <source>
        <dbReference type="Proteomes" id="UP001497497"/>
    </source>
</evidence>
<dbReference type="GO" id="GO:0004674">
    <property type="term" value="F:protein serine/threonine kinase activity"/>
    <property type="evidence" value="ECO:0007669"/>
    <property type="project" value="UniProtKB-KW"/>
</dbReference>
<dbReference type="SMART" id="SM00811">
    <property type="entry name" value="Alpha_kinase"/>
    <property type="match status" value="1"/>
</dbReference>
<feature type="region of interest" description="Disordered" evidence="6">
    <location>
        <begin position="276"/>
        <end position="327"/>
    </location>
</feature>
<evidence type="ECO:0000313" key="8">
    <source>
        <dbReference type="EMBL" id="CAL1545239.1"/>
    </source>
</evidence>
<evidence type="ECO:0000259" key="7">
    <source>
        <dbReference type="PROSITE" id="PS51158"/>
    </source>
</evidence>
<reference evidence="8 9" key="1">
    <citation type="submission" date="2024-04" db="EMBL/GenBank/DDBJ databases">
        <authorList>
            <consortium name="Genoscope - CEA"/>
            <person name="William W."/>
        </authorList>
    </citation>
    <scope>NUCLEOTIDE SEQUENCE [LARGE SCALE GENOMIC DNA]</scope>
</reference>
<comment type="caution">
    <text evidence="8">The sequence shown here is derived from an EMBL/GenBank/DDBJ whole genome shotgun (WGS) entry which is preliminary data.</text>
</comment>
<evidence type="ECO:0000256" key="2">
    <source>
        <dbReference type="ARBA" id="ARBA00022679"/>
    </source>
</evidence>
<evidence type="ECO:0000256" key="3">
    <source>
        <dbReference type="ARBA" id="ARBA00022741"/>
    </source>
</evidence>
<keyword evidence="3" id="KW-0547">Nucleotide-binding</keyword>
<keyword evidence="5" id="KW-0067">ATP-binding</keyword>
<dbReference type="Proteomes" id="UP001497497">
    <property type="component" value="Unassembled WGS sequence"/>
</dbReference>